<evidence type="ECO:0000256" key="12">
    <source>
        <dbReference type="SAM" id="Phobius"/>
    </source>
</evidence>
<evidence type="ECO:0000313" key="14">
    <source>
        <dbReference type="Proteomes" id="UP000339690"/>
    </source>
</evidence>
<keyword evidence="4" id="KW-0479">Metal-binding</keyword>
<evidence type="ECO:0000256" key="5">
    <source>
        <dbReference type="ARBA" id="ARBA00022989"/>
    </source>
</evidence>
<dbReference type="KEGG" id="grc:GI584_16050"/>
<keyword evidence="5 12" id="KW-1133">Transmembrane helix</keyword>
<accession>A0A5Q2TRQ6</accession>
<feature type="transmembrane region" description="Helical" evidence="12">
    <location>
        <begin position="88"/>
        <end position="108"/>
    </location>
</feature>
<keyword evidence="9 12" id="KW-0472">Membrane</keyword>
<keyword evidence="8" id="KW-0350">Heme biosynthesis</keyword>
<feature type="transmembrane region" description="Helical" evidence="12">
    <location>
        <begin position="195"/>
        <end position="213"/>
    </location>
</feature>
<evidence type="ECO:0000313" key="13">
    <source>
        <dbReference type="EMBL" id="QGH35468.1"/>
    </source>
</evidence>
<dbReference type="InterPro" id="IPR050450">
    <property type="entry name" value="COX15/CtaA_HemeA_synthase"/>
</dbReference>
<dbReference type="Pfam" id="PF02628">
    <property type="entry name" value="COX15-CtaA"/>
    <property type="match status" value="1"/>
</dbReference>
<dbReference type="GO" id="GO:0016491">
    <property type="term" value="F:oxidoreductase activity"/>
    <property type="evidence" value="ECO:0007669"/>
    <property type="project" value="UniProtKB-KW"/>
</dbReference>
<protein>
    <recommendedName>
        <fullName evidence="15">Heme A synthase</fullName>
    </recommendedName>
</protein>
<dbReference type="EMBL" id="CP045915">
    <property type="protein sequence ID" value="QGH35468.1"/>
    <property type="molecule type" value="Genomic_DNA"/>
</dbReference>
<dbReference type="PANTHER" id="PTHR35457">
    <property type="entry name" value="HEME A SYNTHASE"/>
    <property type="match status" value="1"/>
</dbReference>
<evidence type="ECO:0000256" key="9">
    <source>
        <dbReference type="ARBA" id="ARBA00023136"/>
    </source>
</evidence>
<dbReference type="AlphaFoldDB" id="A0A5Q2TRQ6"/>
<evidence type="ECO:0000256" key="11">
    <source>
        <dbReference type="ARBA" id="ARBA00023444"/>
    </source>
</evidence>
<keyword evidence="2" id="KW-1003">Cell membrane</keyword>
<keyword evidence="7" id="KW-0408">Iron</keyword>
<evidence type="ECO:0000256" key="6">
    <source>
        <dbReference type="ARBA" id="ARBA00023002"/>
    </source>
</evidence>
<feature type="transmembrane region" description="Helical" evidence="12">
    <location>
        <begin position="55"/>
        <end position="76"/>
    </location>
</feature>
<evidence type="ECO:0000256" key="2">
    <source>
        <dbReference type="ARBA" id="ARBA00022475"/>
    </source>
</evidence>
<keyword evidence="6" id="KW-0560">Oxidoreductase</keyword>
<keyword evidence="10" id="KW-1015">Disulfide bond</keyword>
<proteinExistence type="predicted"/>
<evidence type="ECO:0000256" key="7">
    <source>
        <dbReference type="ARBA" id="ARBA00023004"/>
    </source>
</evidence>
<feature type="transmembrane region" description="Helical" evidence="12">
    <location>
        <begin position="149"/>
        <end position="166"/>
    </location>
</feature>
<gene>
    <name evidence="13" type="ORF">GI584_16050</name>
</gene>
<evidence type="ECO:0000256" key="8">
    <source>
        <dbReference type="ARBA" id="ARBA00023133"/>
    </source>
</evidence>
<name>A0A5Q2TRQ6_9BACI</name>
<dbReference type="InterPro" id="IPR003780">
    <property type="entry name" value="COX15/CtaA_fam"/>
</dbReference>
<evidence type="ECO:0000256" key="3">
    <source>
        <dbReference type="ARBA" id="ARBA00022692"/>
    </source>
</evidence>
<evidence type="ECO:0000256" key="1">
    <source>
        <dbReference type="ARBA" id="ARBA00004141"/>
    </source>
</evidence>
<dbReference type="GO" id="GO:0006784">
    <property type="term" value="P:heme A biosynthetic process"/>
    <property type="evidence" value="ECO:0007669"/>
    <property type="project" value="InterPro"/>
</dbReference>
<evidence type="ECO:0000256" key="10">
    <source>
        <dbReference type="ARBA" id="ARBA00023157"/>
    </source>
</evidence>
<keyword evidence="14" id="KW-1185">Reference proteome</keyword>
<dbReference type="GO" id="GO:0016020">
    <property type="term" value="C:membrane"/>
    <property type="evidence" value="ECO:0007669"/>
    <property type="project" value="UniProtKB-SubCell"/>
</dbReference>
<reference evidence="13 14" key="1">
    <citation type="submission" date="2019-11" db="EMBL/GenBank/DDBJ databases">
        <title>Gracilibacillus salitolerans sp. nov., a moderate halophile isolated from a saline soil in northwest China.</title>
        <authorList>
            <person name="Gan L."/>
        </authorList>
    </citation>
    <scope>NUCLEOTIDE SEQUENCE [LARGE SCALE GENOMIC DNA]</scope>
    <source>
        <strain evidence="13 14">SCU50</strain>
    </source>
</reference>
<feature type="transmembrane region" description="Helical" evidence="12">
    <location>
        <begin position="220"/>
        <end position="239"/>
    </location>
</feature>
<dbReference type="RefSeq" id="WP_153791830.1">
    <property type="nucleotide sequence ID" value="NZ_CP045915.1"/>
</dbReference>
<feature type="transmembrane region" description="Helical" evidence="12">
    <location>
        <begin position="245"/>
        <end position="266"/>
    </location>
</feature>
<dbReference type="GO" id="GO:0046872">
    <property type="term" value="F:metal ion binding"/>
    <property type="evidence" value="ECO:0007669"/>
    <property type="project" value="UniProtKB-KW"/>
</dbReference>
<organism evidence="13 14">
    <name type="scientific">Gracilibacillus salitolerans</name>
    <dbReference type="NCBI Taxonomy" id="2663022"/>
    <lineage>
        <taxon>Bacteria</taxon>
        <taxon>Bacillati</taxon>
        <taxon>Bacillota</taxon>
        <taxon>Bacilli</taxon>
        <taxon>Bacillales</taxon>
        <taxon>Bacillaceae</taxon>
        <taxon>Gracilibacillus</taxon>
    </lineage>
</organism>
<comment type="pathway">
    <text evidence="11">Porphyrin-containing compound metabolism.</text>
</comment>
<keyword evidence="3 12" id="KW-0812">Transmembrane</keyword>
<dbReference type="Proteomes" id="UP000339690">
    <property type="component" value="Chromosome"/>
</dbReference>
<evidence type="ECO:0000256" key="4">
    <source>
        <dbReference type="ARBA" id="ARBA00022723"/>
    </source>
</evidence>
<evidence type="ECO:0008006" key="15">
    <source>
        <dbReference type="Google" id="ProtNLM"/>
    </source>
</evidence>
<sequence>MVKKKLLIVIILTYLLIVFGGYVASSESGMGCGPEWPLCNGAVIPELQGDTLIEFAHRVIGLVLFLLFSQVVIHIYRNERYHHLKSIAFYSYLLLIFQIIAGAVVVILDLPALVVTLHLVLAMIFSGLLTYLYRHTENPYFKEKKSQHLPLLLLTLLITIGLGAYVKHTSIGLTCSWFGCHSAFIPTSLEGWIQTVHRVFALFSLVYLIYVAFIYRNRSILIALVLLVIQITVGVITILTKIDLFWGVLHLAFATAVYYFVLDAWLQTKQ</sequence>
<feature type="transmembrane region" description="Helical" evidence="12">
    <location>
        <begin position="114"/>
        <end position="133"/>
    </location>
</feature>
<dbReference type="PANTHER" id="PTHR35457:SF1">
    <property type="entry name" value="HEME A SYNTHASE"/>
    <property type="match status" value="1"/>
</dbReference>
<comment type="subcellular location">
    <subcellularLocation>
        <location evidence="1">Membrane</location>
        <topology evidence="1">Multi-pass membrane protein</topology>
    </subcellularLocation>
</comment>